<reference evidence="2 3" key="2">
    <citation type="journal article" date="2016" name="Sci. Rep.">
        <title>The genome of Rhizobiales bacteria in predatory ants reveals urease gene functions but no genes for nitrogen fixation.</title>
        <authorList>
            <person name="Neuvonen M.M."/>
            <person name="Tamarit D."/>
            <person name="Naslund K."/>
            <person name="Liebig J."/>
            <person name="Feldhaar H."/>
            <person name="Moran N.A."/>
            <person name="Guy L."/>
            <person name="Andersson S.G."/>
        </authorList>
    </citation>
    <scope>NUCLEOTIDE SEQUENCE [LARGE SCALE GENOMIC DNA]</scope>
    <source>
        <strain evidence="2 3">Hsal</strain>
    </source>
</reference>
<dbReference type="AlphaFoldDB" id="A0A1U9JVR4"/>
<gene>
    <name evidence="2" type="ORF">BHV28_12460</name>
</gene>
<reference evidence="2 3" key="1">
    <citation type="journal article" date="2010" name="Science">
        <title>Genomic comparison of the ants Camponotus floridanus and Harpegnathos saltator.</title>
        <authorList>
            <person name="Bonasio R."/>
            <person name="Zhang G."/>
            <person name="Ye C."/>
            <person name="Mutti N.S."/>
            <person name="Fang X."/>
            <person name="Qin N."/>
            <person name="Donahue G."/>
            <person name="Yang P."/>
            <person name="Li Q."/>
            <person name="Li C."/>
            <person name="Zhang P."/>
            <person name="Huang Z."/>
            <person name="Berger S.L."/>
            <person name="Reinberg D."/>
            <person name="Wang J."/>
            <person name="Liebig J."/>
        </authorList>
    </citation>
    <scope>NUCLEOTIDE SEQUENCE [LARGE SCALE GENOMIC DNA]</scope>
    <source>
        <strain evidence="2 3">Hsal</strain>
    </source>
</reference>
<evidence type="ECO:0000313" key="3">
    <source>
        <dbReference type="Proteomes" id="UP000188912"/>
    </source>
</evidence>
<feature type="transmembrane region" description="Helical" evidence="1">
    <location>
        <begin position="71"/>
        <end position="94"/>
    </location>
</feature>
<name>A0A1U9JVR4_9HYPH</name>
<organism evidence="2 3">
    <name type="scientific">Candidatus Tokpelaia hoelldobleri</name>
    <dbReference type="NCBI Taxonomy" id="1902579"/>
    <lineage>
        <taxon>Bacteria</taxon>
        <taxon>Pseudomonadati</taxon>
        <taxon>Pseudomonadota</taxon>
        <taxon>Alphaproteobacteria</taxon>
        <taxon>Hyphomicrobiales</taxon>
        <taxon>Candidatus Tokpelaia</taxon>
    </lineage>
</organism>
<keyword evidence="1" id="KW-0812">Transmembrane</keyword>
<dbReference type="EMBL" id="CP017315">
    <property type="protein sequence ID" value="AQS41931.1"/>
    <property type="molecule type" value="Genomic_DNA"/>
</dbReference>
<dbReference type="Proteomes" id="UP000188912">
    <property type="component" value="Chromosome"/>
</dbReference>
<keyword evidence="1" id="KW-1133">Transmembrane helix</keyword>
<feature type="transmembrane region" description="Helical" evidence="1">
    <location>
        <begin position="106"/>
        <end position="126"/>
    </location>
</feature>
<evidence type="ECO:0000256" key="1">
    <source>
        <dbReference type="SAM" id="Phobius"/>
    </source>
</evidence>
<evidence type="ECO:0000313" key="2">
    <source>
        <dbReference type="EMBL" id="AQS41931.1"/>
    </source>
</evidence>
<protein>
    <submittedName>
        <fullName evidence="2">Uncharacterized protein</fullName>
    </submittedName>
</protein>
<keyword evidence="1" id="KW-0472">Membrane</keyword>
<keyword evidence="3" id="KW-1185">Reference proteome</keyword>
<sequence length="158" mass="18295">MSNDNPLKEPLQSELSAHKEEDPRFKKILERWGNVEALLEHSGRTSELVAVTNEYIQDLKNEIRSIRMIRFWALIGSSVYVLFLNAILICLMFFHKFFFLFMGSYAKVAMIVLVISSSSILFGKILSGVFKTYGERHKEEYIPPQLKQVIEIVNTVKH</sequence>
<dbReference type="STRING" id="1902579.BHV28_12460"/>
<proteinExistence type="predicted"/>
<dbReference type="KEGG" id="thd:BHV28_12460"/>
<accession>A0A1U9JVR4</accession>